<reference evidence="1" key="1">
    <citation type="submission" date="2019-11" db="UniProtKB">
        <authorList>
            <consortium name="WormBaseParasite"/>
        </authorList>
    </citation>
    <scope>IDENTIFICATION</scope>
</reference>
<evidence type="ECO:0000313" key="1">
    <source>
        <dbReference type="WBParaSite" id="MCU_012010-RA"/>
    </source>
</evidence>
<proteinExistence type="predicted"/>
<dbReference type="WBParaSite" id="MCU_012010-RA">
    <property type="protein sequence ID" value="MCU_012010-RA"/>
    <property type="gene ID" value="MCU_012010"/>
</dbReference>
<accession>A0A5K3G1K0</accession>
<protein>
    <submittedName>
        <fullName evidence="1">Uncharacterized protein</fullName>
    </submittedName>
</protein>
<dbReference type="AlphaFoldDB" id="A0A5K3G1K0"/>
<sequence length="176" mass="18899">MYAGWKPEGYSPHEQWSSSIASCIHGRPPVGLPGISKLITNAIPALDPASLPHFDCSRKNAEPVFSAFAPKLMIPNNKGIKVCRSIDPRHTGGITAIDIVVQYTSTNSSFALNASSACTGESTASTTCRQPKACSRNAATITSGMATVLRHRKCPPHCHTVFLDMNFVQFTSVNSH</sequence>
<name>A0A5K3G1K0_MESCO</name>
<organism evidence="1">
    <name type="scientific">Mesocestoides corti</name>
    <name type="common">Flatworm</name>
    <dbReference type="NCBI Taxonomy" id="53468"/>
    <lineage>
        <taxon>Eukaryota</taxon>
        <taxon>Metazoa</taxon>
        <taxon>Spiralia</taxon>
        <taxon>Lophotrochozoa</taxon>
        <taxon>Platyhelminthes</taxon>
        <taxon>Cestoda</taxon>
        <taxon>Eucestoda</taxon>
        <taxon>Cyclophyllidea</taxon>
        <taxon>Mesocestoididae</taxon>
        <taxon>Mesocestoides</taxon>
    </lineage>
</organism>